<dbReference type="InterPro" id="IPR029056">
    <property type="entry name" value="Ribokinase-like"/>
</dbReference>
<protein>
    <recommendedName>
        <fullName evidence="1">Carbohydrate kinase PfkB domain-containing protein</fullName>
    </recommendedName>
</protein>
<dbReference type="Pfam" id="PF00294">
    <property type="entry name" value="PfkB"/>
    <property type="match status" value="1"/>
</dbReference>
<accession>A0A0P7AUG2</accession>
<dbReference type="Gene3D" id="3.40.1190.20">
    <property type="match status" value="1"/>
</dbReference>
<gene>
    <name evidence="2" type="ORF">AK830_g9581</name>
</gene>
<dbReference type="Proteomes" id="UP000050424">
    <property type="component" value="Unassembled WGS sequence"/>
</dbReference>
<keyword evidence="3" id="KW-1185">Reference proteome</keyword>
<dbReference type="OrthoDB" id="204058at2759"/>
<proteinExistence type="predicted"/>
<reference evidence="2 3" key="1">
    <citation type="submission" date="2015-09" db="EMBL/GenBank/DDBJ databases">
        <title>Draft genome of a European isolate of the apple canker pathogen Neonectria ditissima.</title>
        <authorList>
            <person name="Gomez-Cortecero A."/>
            <person name="Harrison R.J."/>
            <person name="Armitage A.D."/>
        </authorList>
    </citation>
    <scope>NUCLEOTIDE SEQUENCE [LARGE SCALE GENOMIC DNA]</scope>
    <source>
        <strain evidence="2 3">R09/05</strain>
    </source>
</reference>
<feature type="domain" description="Carbohydrate kinase PfkB" evidence="1">
    <location>
        <begin position="14"/>
        <end position="296"/>
    </location>
</feature>
<comment type="caution">
    <text evidence="2">The sequence shown here is derived from an EMBL/GenBank/DDBJ whole genome shotgun (WGS) entry which is preliminary data.</text>
</comment>
<evidence type="ECO:0000313" key="3">
    <source>
        <dbReference type="Proteomes" id="UP000050424"/>
    </source>
</evidence>
<evidence type="ECO:0000313" key="2">
    <source>
        <dbReference type="EMBL" id="KPM36989.1"/>
    </source>
</evidence>
<dbReference type="SUPFAM" id="SSF53613">
    <property type="entry name" value="Ribokinase-like"/>
    <property type="match status" value="1"/>
</dbReference>
<dbReference type="PANTHER" id="PTHR42774">
    <property type="entry name" value="PHOSPHOTRANSFERASE SYSTEM TRANSPORT PROTEIN"/>
    <property type="match status" value="1"/>
</dbReference>
<dbReference type="InterPro" id="IPR052562">
    <property type="entry name" value="Ketohexokinase-related"/>
</dbReference>
<sequence length="312" mass="34293">MPTVNGIVPFFPSEDSKLRATALNIRRGGNCLNSIQVLEQLLTEAERDTVQPYLVSCLPNVSSPATQRIIESFGPTSNVDFRHCIYREENTEAASSYIIRSIESGSRTLVSYNDLPEMTIEEFEPIARSFTPDRETWWHFEGRIPDVTLQCIRLLRDVLPKAQISIEVEKPGRGGLSELAAEADVIFYSRSWAEDRGHESPESCLRTEVHEKASLALCTWGADGAAGFSRPESEYIRCPAKDEVQGAISVVDAVGAGDTFIAGMLYGLVCHANDWSVGQKISFAVRLATLKVQREGFAGLGAEVLGCVSEES</sequence>
<dbReference type="EMBL" id="LKCW01000181">
    <property type="protein sequence ID" value="KPM36989.1"/>
    <property type="molecule type" value="Genomic_DNA"/>
</dbReference>
<organism evidence="2 3">
    <name type="scientific">Neonectria ditissima</name>
    <dbReference type="NCBI Taxonomy" id="78410"/>
    <lineage>
        <taxon>Eukaryota</taxon>
        <taxon>Fungi</taxon>
        <taxon>Dikarya</taxon>
        <taxon>Ascomycota</taxon>
        <taxon>Pezizomycotina</taxon>
        <taxon>Sordariomycetes</taxon>
        <taxon>Hypocreomycetidae</taxon>
        <taxon>Hypocreales</taxon>
        <taxon>Nectriaceae</taxon>
        <taxon>Neonectria</taxon>
    </lineage>
</organism>
<evidence type="ECO:0000259" key="1">
    <source>
        <dbReference type="Pfam" id="PF00294"/>
    </source>
</evidence>
<name>A0A0P7AUG2_9HYPO</name>
<dbReference type="InterPro" id="IPR011611">
    <property type="entry name" value="PfkB_dom"/>
</dbReference>
<dbReference type="PANTHER" id="PTHR42774:SF3">
    <property type="entry name" value="KETOHEXOKINASE"/>
    <property type="match status" value="1"/>
</dbReference>
<dbReference type="STRING" id="78410.A0A0P7AUG2"/>
<dbReference type="AlphaFoldDB" id="A0A0P7AUG2"/>